<reference evidence="2" key="2">
    <citation type="submission" date="2021-04" db="EMBL/GenBank/DDBJ databases">
        <authorList>
            <person name="Gilroy R."/>
        </authorList>
    </citation>
    <scope>NUCLEOTIDE SEQUENCE</scope>
    <source>
        <strain evidence="2">2189</strain>
    </source>
</reference>
<proteinExistence type="predicted"/>
<evidence type="ECO:0000256" key="1">
    <source>
        <dbReference type="SAM" id="Phobius"/>
    </source>
</evidence>
<sequence>MSEQKFGLREFAAKHGLTVGKHCCYGVYGGYRVHVKYRAMANPACLLTVVTDTKGRNLDLEKYLEKHKKELKLTAYGVVGIGLMASPQLYAGVFRQVETILDKIVAYLKRAGFPGADVCPYCGKPLGEDRVSMVESGIPFEAHAACYGGAYAAAVKREEAQRSAPAHRLRGIAGAVAGALVAAMLFVLLFIWWDFAALAAAAGTLLGGWLYCKCGGKNDGFRVAFTAGLTLLVLLVTYALCLYFEVSLSGYTGSVFAKIAADLRGDADYRGAFLLNVIFLVVFDLIGTSYNLFSCLRARKKISANMSRADD</sequence>
<keyword evidence="1" id="KW-0472">Membrane</keyword>
<dbReference type="EMBL" id="DXEW01000029">
    <property type="protein sequence ID" value="HIX50839.1"/>
    <property type="molecule type" value="Genomic_DNA"/>
</dbReference>
<evidence type="ECO:0000313" key="2">
    <source>
        <dbReference type="EMBL" id="HIX50839.1"/>
    </source>
</evidence>
<keyword evidence="1" id="KW-0812">Transmembrane</keyword>
<organism evidence="2 3">
    <name type="scientific">Candidatus Borkfalkia faecavium</name>
    <dbReference type="NCBI Taxonomy" id="2838508"/>
    <lineage>
        <taxon>Bacteria</taxon>
        <taxon>Bacillati</taxon>
        <taxon>Bacillota</taxon>
        <taxon>Clostridia</taxon>
        <taxon>Christensenellales</taxon>
        <taxon>Christensenellaceae</taxon>
        <taxon>Candidatus Borkfalkia</taxon>
    </lineage>
</organism>
<dbReference type="AlphaFoldDB" id="A0A9D1W1U4"/>
<keyword evidence="1" id="KW-1133">Transmembrane helix</keyword>
<reference evidence="2" key="1">
    <citation type="journal article" date="2021" name="PeerJ">
        <title>Extensive microbial diversity within the chicken gut microbiome revealed by metagenomics and culture.</title>
        <authorList>
            <person name="Gilroy R."/>
            <person name="Ravi A."/>
            <person name="Getino M."/>
            <person name="Pursley I."/>
            <person name="Horton D.L."/>
            <person name="Alikhan N.F."/>
            <person name="Baker D."/>
            <person name="Gharbi K."/>
            <person name="Hall N."/>
            <person name="Watson M."/>
            <person name="Adriaenssens E.M."/>
            <person name="Foster-Nyarko E."/>
            <person name="Jarju S."/>
            <person name="Secka A."/>
            <person name="Antonio M."/>
            <person name="Oren A."/>
            <person name="Chaudhuri R.R."/>
            <person name="La Ragione R."/>
            <person name="Hildebrand F."/>
            <person name="Pallen M.J."/>
        </authorList>
    </citation>
    <scope>NUCLEOTIDE SEQUENCE</scope>
    <source>
        <strain evidence="2">2189</strain>
    </source>
</reference>
<feature type="transmembrane region" description="Helical" evidence="1">
    <location>
        <begin position="171"/>
        <end position="189"/>
    </location>
</feature>
<dbReference type="Proteomes" id="UP000886847">
    <property type="component" value="Unassembled WGS sequence"/>
</dbReference>
<name>A0A9D1W1U4_9FIRM</name>
<protein>
    <submittedName>
        <fullName evidence="2">Uncharacterized protein</fullName>
    </submittedName>
</protein>
<accession>A0A9D1W1U4</accession>
<feature type="transmembrane region" description="Helical" evidence="1">
    <location>
        <begin position="224"/>
        <end position="246"/>
    </location>
</feature>
<gene>
    <name evidence="2" type="ORF">H9851_06130</name>
</gene>
<feature type="transmembrane region" description="Helical" evidence="1">
    <location>
        <begin position="273"/>
        <end position="293"/>
    </location>
</feature>
<feature type="transmembrane region" description="Helical" evidence="1">
    <location>
        <begin position="195"/>
        <end position="212"/>
    </location>
</feature>
<evidence type="ECO:0000313" key="3">
    <source>
        <dbReference type="Proteomes" id="UP000886847"/>
    </source>
</evidence>
<comment type="caution">
    <text evidence="2">The sequence shown here is derived from an EMBL/GenBank/DDBJ whole genome shotgun (WGS) entry which is preliminary data.</text>
</comment>